<dbReference type="PROSITE" id="PS50109">
    <property type="entry name" value="HIS_KIN"/>
    <property type="match status" value="1"/>
</dbReference>
<dbReference type="InterPro" id="IPR005467">
    <property type="entry name" value="His_kinase_dom"/>
</dbReference>
<dbReference type="GO" id="GO:0000155">
    <property type="term" value="F:phosphorelay sensor kinase activity"/>
    <property type="evidence" value="ECO:0007669"/>
    <property type="project" value="InterPro"/>
</dbReference>
<dbReference type="GO" id="GO:0005524">
    <property type="term" value="F:ATP binding"/>
    <property type="evidence" value="ECO:0007669"/>
    <property type="project" value="UniProtKB-KW"/>
</dbReference>
<feature type="transmembrane region" description="Helical" evidence="10">
    <location>
        <begin position="53"/>
        <end position="71"/>
    </location>
</feature>
<dbReference type="Gene3D" id="1.10.287.130">
    <property type="match status" value="1"/>
</dbReference>
<feature type="domain" description="Histidine kinase" evidence="11">
    <location>
        <begin position="212"/>
        <end position="420"/>
    </location>
</feature>
<keyword evidence="7" id="KW-0067">ATP-binding</keyword>
<evidence type="ECO:0000313" key="13">
    <source>
        <dbReference type="Proteomes" id="UP000321168"/>
    </source>
</evidence>
<dbReference type="InterPro" id="IPR036890">
    <property type="entry name" value="HATPase_C_sf"/>
</dbReference>
<evidence type="ECO:0000256" key="2">
    <source>
        <dbReference type="ARBA" id="ARBA00012438"/>
    </source>
</evidence>
<proteinExistence type="predicted"/>
<organism evidence="12 13">
    <name type="scientific">Luteibaculum oceani</name>
    <dbReference type="NCBI Taxonomy" id="1294296"/>
    <lineage>
        <taxon>Bacteria</taxon>
        <taxon>Pseudomonadati</taxon>
        <taxon>Bacteroidota</taxon>
        <taxon>Flavobacteriia</taxon>
        <taxon>Flavobacteriales</taxon>
        <taxon>Luteibaculaceae</taxon>
        <taxon>Luteibaculum</taxon>
    </lineage>
</organism>
<evidence type="ECO:0000256" key="4">
    <source>
        <dbReference type="ARBA" id="ARBA00022679"/>
    </source>
</evidence>
<dbReference type="EMBL" id="VORB01000003">
    <property type="protein sequence ID" value="TXC81694.1"/>
    <property type="molecule type" value="Genomic_DNA"/>
</dbReference>
<keyword evidence="9" id="KW-0175">Coiled coil</keyword>
<evidence type="ECO:0000313" key="12">
    <source>
        <dbReference type="EMBL" id="TXC81694.1"/>
    </source>
</evidence>
<evidence type="ECO:0000256" key="3">
    <source>
        <dbReference type="ARBA" id="ARBA00022553"/>
    </source>
</evidence>
<keyword evidence="5" id="KW-0547">Nucleotide-binding</keyword>
<dbReference type="InterPro" id="IPR003594">
    <property type="entry name" value="HATPase_dom"/>
</dbReference>
<dbReference type="SUPFAM" id="SSF55874">
    <property type="entry name" value="ATPase domain of HSP90 chaperone/DNA topoisomerase II/histidine kinase"/>
    <property type="match status" value="1"/>
</dbReference>
<gene>
    <name evidence="12" type="ORF">FRX97_04035</name>
</gene>
<comment type="catalytic activity">
    <reaction evidence="1">
        <text>ATP + protein L-histidine = ADP + protein N-phospho-L-histidine.</text>
        <dbReference type="EC" id="2.7.13.3"/>
    </reaction>
</comment>
<dbReference type="SUPFAM" id="SSF47384">
    <property type="entry name" value="Homodimeric domain of signal transducing histidine kinase"/>
    <property type="match status" value="1"/>
</dbReference>
<keyword evidence="10" id="KW-0812">Transmembrane</keyword>
<dbReference type="PRINTS" id="PR00344">
    <property type="entry name" value="BCTRLSENSOR"/>
</dbReference>
<reference evidence="12 13" key="1">
    <citation type="submission" date="2019-08" db="EMBL/GenBank/DDBJ databases">
        <title>Genome of Luteibaculum oceani JCM 18817.</title>
        <authorList>
            <person name="Bowman J.P."/>
        </authorList>
    </citation>
    <scope>NUCLEOTIDE SEQUENCE [LARGE SCALE GENOMIC DNA]</scope>
    <source>
        <strain evidence="12 13">JCM 18817</strain>
    </source>
</reference>
<dbReference type="InterPro" id="IPR003661">
    <property type="entry name" value="HisK_dim/P_dom"/>
</dbReference>
<dbReference type="GO" id="GO:0030295">
    <property type="term" value="F:protein kinase activator activity"/>
    <property type="evidence" value="ECO:0007669"/>
    <property type="project" value="TreeGrafter"/>
</dbReference>
<comment type="caution">
    <text evidence="12">The sequence shown here is derived from an EMBL/GenBank/DDBJ whole genome shotgun (WGS) entry which is preliminary data.</text>
</comment>
<keyword evidence="3" id="KW-0597">Phosphoprotein</keyword>
<evidence type="ECO:0000256" key="9">
    <source>
        <dbReference type="SAM" id="Coils"/>
    </source>
</evidence>
<evidence type="ECO:0000259" key="11">
    <source>
        <dbReference type="PROSITE" id="PS50109"/>
    </source>
</evidence>
<dbReference type="Gene3D" id="3.30.565.10">
    <property type="entry name" value="Histidine kinase-like ATPase, C-terminal domain"/>
    <property type="match status" value="1"/>
</dbReference>
<keyword evidence="8" id="KW-0902">Two-component regulatory system</keyword>
<dbReference type="PANTHER" id="PTHR42878">
    <property type="entry name" value="TWO-COMPONENT HISTIDINE KINASE"/>
    <property type="match status" value="1"/>
</dbReference>
<dbReference type="PANTHER" id="PTHR42878:SF7">
    <property type="entry name" value="SENSOR HISTIDINE KINASE GLRK"/>
    <property type="match status" value="1"/>
</dbReference>
<evidence type="ECO:0000256" key="10">
    <source>
        <dbReference type="SAM" id="Phobius"/>
    </source>
</evidence>
<feature type="coiled-coil region" evidence="9">
    <location>
        <begin position="182"/>
        <end position="212"/>
    </location>
</feature>
<dbReference type="InterPro" id="IPR050351">
    <property type="entry name" value="BphY/WalK/GraS-like"/>
</dbReference>
<feature type="transmembrane region" description="Helical" evidence="10">
    <location>
        <begin position="78"/>
        <end position="98"/>
    </location>
</feature>
<dbReference type="OrthoDB" id="5401121at2"/>
<keyword evidence="13" id="KW-1185">Reference proteome</keyword>
<protein>
    <recommendedName>
        <fullName evidence="2">histidine kinase</fullName>
        <ecNumber evidence="2">2.7.13.3</ecNumber>
    </recommendedName>
</protein>
<accession>A0A5C6VA83</accession>
<dbReference type="Proteomes" id="UP000321168">
    <property type="component" value="Unassembled WGS sequence"/>
</dbReference>
<feature type="transmembrane region" description="Helical" evidence="10">
    <location>
        <begin position="104"/>
        <end position="121"/>
    </location>
</feature>
<evidence type="ECO:0000256" key="6">
    <source>
        <dbReference type="ARBA" id="ARBA00022777"/>
    </source>
</evidence>
<evidence type="ECO:0000256" key="1">
    <source>
        <dbReference type="ARBA" id="ARBA00000085"/>
    </source>
</evidence>
<dbReference type="AlphaFoldDB" id="A0A5C6VA83"/>
<dbReference type="RefSeq" id="WP_147013651.1">
    <property type="nucleotide sequence ID" value="NZ_VORB01000003.1"/>
</dbReference>
<feature type="transmembrane region" description="Helical" evidence="10">
    <location>
        <begin position="25"/>
        <end position="47"/>
    </location>
</feature>
<keyword evidence="10" id="KW-1133">Transmembrane helix</keyword>
<feature type="transmembrane region" description="Helical" evidence="10">
    <location>
        <begin position="128"/>
        <end position="149"/>
    </location>
</feature>
<dbReference type="Pfam" id="PF02518">
    <property type="entry name" value="HATPase_c"/>
    <property type="match status" value="1"/>
</dbReference>
<evidence type="ECO:0000256" key="7">
    <source>
        <dbReference type="ARBA" id="ARBA00022840"/>
    </source>
</evidence>
<sequence length="423" mass="48187">MKKFVNALSFFKSGPQSADSQRYVVVYNVSLFTVFIGVTHILVGFIVDYPQKLMWFLWELIFSFGIIAILAKKGKAEFAKLAYAINAYLTIIFLTPLIGYESNTYIYLIPAVGMPLIFFEGDAGIKRWILVGIGLPIWFFIEFYAKHIGPWIALDEEVLRLIAQVNTVLTIGTSMFMFYIFSTRLLTQLRKIDEQKERLEKAKERLEQFNYVLTHDLKAPLKNISSTIELLKSDPDYLGNDDARYIMDVLDKKTSGTLGMLLKIIEYFKSIDEKPAEWIDPNKSLDKVLEILEIPEHFEVVKTPLPQVYVADLPFHQVVLNLMTNAIKYNDKEKGKLEIYFEPGNHSGAICFKDNGSGVDENEIGKMFDMYSMFHEMKEGGSGMGLALSQQLLAPYDVFLRVQSEKGEGACFKIVFPLVAIST</sequence>
<dbReference type="GO" id="GO:0007234">
    <property type="term" value="P:osmosensory signaling via phosphorelay pathway"/>
    <property type="evidence" value="ECO:0007669"/>
    <property type="project" value="TreeGrafter"/>
</dbReference>
<dbReference type="InterPro" id="IPR036097">
    <property type="entry name" value="HisK_dim/P_sf"/>
</dbReference>
<evidence type="ECO:0000256" key="8">
    <source>
        <dbReference type="ARBA" id="ARBA00023012"/>
    </source>
</evidence>
<keyword evidence="10" id="KW-0472">Membrane</keyword>
<dbReference type="EC" id="2.7.13.3" evidence="2"/>
<dbReference type="GO" id="GO:0000156">
    <property type="term" value="F:phosphorelay response regulator activity"/>
    <property type="evidence" value="ECO:0007669"/>
    <property type="project" value="TreeGrafter"/>
</dbReference>
<dbReference type="CDD" id="cd00082">
    <property type="entry name" value="HisKA"/>
    <property type="match status" value="1"/>
</dbReference>
<dbReference type="SMART" id="SM00387">
    <property type="entry name" value="HATPase_c"/>
    <property type="match status" value="1"/>
</dbReference>
<evidence type="ECO:0000256" key="5">
    <source>
        <dbReference type="ARBA" id="ARBA00022741"/>
    </source>
</evidence>
<dbReference type="InterPro" id="IPR004358">
    <property type="entry name" value="Sig_transdc_His_kin-like_C"/>
</dbReference>
<name>A0A5C6VA83_9FLAO</name>
<keyword evidence="6 12" id="KW-0418">Kinase</keyword>
<feature type="transmembrane region" description="Helical" evidence="10">
    <location>
        <begin position="161"/>
        <end position="181"/>
    </location>
</feature>
<keyword evidence="4" id="KW-0808">Transferase</keyword>